<dbReference type="GO" id="GO:0050313">
    <property type="term" value="F:sulfur dioxygenase activity"/>
    <property type="evidence" value="ECO:0007669"/>
    <property type="project" value="InterPro"/>
</dbReference>
<dbReference type="FunFam" id="3.60.15.10:FF:000030">
    <property type="entry name" value="Metallo-beta-lactamase family protein"/>
    <property type="match status" value="1"/>
</dbReference>
<dbReference type="InterPro" id="IPR001279">
    <property type="entry name" value="Metallo-B-lactamas"/>
</dbReference>
<feature type="domain" description="Rhodanese" evidence="2">
    <location>
        <begin position="373"/>
        <end position="462"/>
    </location>
</feature>
<dbReference type="PANTHER" id="PTHR43084:SF1">
    <property type="entry name" value="PERSULFIDE DIOXYGENASE ETHE1, MITOCHONDRIAL"/>
    <property type="match status" value="1"/>
</dbReference>
<dbReference type="RefSeq" id="WP_115069601.1">
    <property type="nucleotide sequence ID" value="NZ_UHID01000008.1"/>
</dbReference>
<dbReference type="PANTHER" id="PTHR43084">
    <property type="entry name" value="PERSULFIDE DIOXYGENASE ETHE1"/>
    <property type="match status" value="1"/>
</dbReference>
<dbReference type="EC" id="3.-.-.-" evidence="3"/>
<dbReference type="PROSITE" id="PS50206">
    <property type="entry name" value="RHODANESE_3"/>
    <property type="match status" value="2"/>
</dbReference>
<dbReference type="SMART" id="SM00450">
    <property type="entry name" value="RHOD"/>
    <property type="match status" value="2"/>
</dbReference>
<protein>
    <submittedName>
        <fullName evidence="3">Metallo-beta-lactamase family protein</fullName>
        <ecNumber evidence="3">3.-.-.-</ecNumber>
    </submittedName>
</protein>
<dbReference type="SUPFAM" id="SSF52821">
    <property type="entry name" value="Rhodanese/Cell cycle control phosphatase"/>
    <property type="match status" value="2"/>
</dbReference>
<organism evidence="3 4">
    <name type="scientific">Streptomyces griseus</name>
    <dbReference type="NCBI Taxonomy" id="1911"/>
    <lineage>
        <taxon>Bacteria</taxon>
        <taxon>Bacillati</taxon>
        <taxon>Actinomycetota</taxon>
        <taxon>Actinomycetes</taxon>
        <taxon>Kitasatosporales</taxon>
        <taxon>Streptomycetaceae</taxon>
        <taxon>Streptomyces</taxon>
    </lineage>
</organism>
<dbReference type="Gene3D" id="3.60.15.10">
    <property type="entry name" value="Ribonuclease Z/Hydroxyacylglutathione hydrolase-like"/>
    <property type="match status" value="1"/>
</dbReference>
<proteinExistence type="predicted"/>
<name>A0A380P9G2_STRGR</name>
<dbReference type="EMBL" id="UHID01000008">
    <property type="protein sequence ID" value="SUP61861.1"/>
    <property type="molecule type" value="Genomic_DNA"/>
</dbReference>
<evidence type="ECO:0000313" key="4">
    <source>
        <dbReference type="Proteomes" id="UP000254150"/>
    </source>
</evidence>
<dbReference type="GO" id="GO:0006749">
    <property type="term" value="P:glutathione metabolic process"/>
    <property type="evidence" value="ECO:0007669"/>
    <property type="project" value="InterPro"/>
</dbReference>
<dbReference type="CDD" id="cd00158">
    <property type="entry name" value="RHOD"/>
    <property type="match status" value="1"/>
</dbReference>
<dbReference type="Proteomes" id="UP000254150">
    <property type="component" value="Unassembled WGS sequence"/>
</dbReference>
<dbReference type="InterPro" id="IPR001763">
    <property type="entry name" value="Rhodanese-like_dom"/>
</dbReference>
<gene>
    <name evidence="3" type="primary">baeB</name>
    <name evidence="3" type="ORF">NCTC7807_05019</name>
</gene>
<feature type="domain" description="Rhodanese" evidence="2">
    <location>
        <begin position="268"/>
        <end position="297"/>
    </location>
</feature>
<dbReference type="GO" id="GO:0046872">
    <property type="term" value="F:metal ion binding"/>
    <property type="evidence" value="ECO:0007669"/>
    <property type="project" value="UniProtKB-KW"/>
</dbReference>
<dbReference type="InterPro" id="IPR036873">
    <property type="entry name" value="Rhodanese-like_dom_sf"/>
</dbReference>
<dbReference type="GO" id="GO:0016787">
    <property type="term" value="F:hydrolase activity"/>
    <property type="evidence" value="ECO:0007669"/>
    <property type="project" value="UniProtKB-KW"/>
</dbReference>
<sequence>MFFSQYYLECLSQASYMIADESTGHAVVVDPRRDVSEYLNDAEARGFTVVGVINTHFHADFVAGHLEMAARTGAWIGYGRRAETEYAIRKLAEGDTISLGDVTLKIMETPGHTPESISVLVYERAEDSVPYGVLTGDALFIGDVGRPDLLASVGVTADELGAMLHDSVQNKLMSLPDDVRVFPAHGAGSSCGKNLSTERQSTIGEQRATNYACAPMSEKDFVAIVTAGQSAAPGYFAYDADLNRRERELFDPASPPQALGAQDFLARRAAGAVVVDARDPQEFAAGHLREAVNVPADGRFAEQAGTVLPLEAELLVVAPEDREEEIVTRLARIGFDRVVGYLASPDEALETVADEVTPASRLTAAQLRAELEGDNPPVVIDVRNCGERGENGFIESALHIALGELPRHLDEIPRDKPLVLHCAGGHRSSIAASLLRQHGFEDVSDVLGGWAAWALLNTPAAA</sequence>
<dbReference type="AlphaFoldDB" id="A0A380P9G2"/>
<reference evidence="3 4" key="1">
    <citation type="submission" date="2018-06" db="EMBL/GenBank/DDBJ databases">
        <authorList>
            <consortium name="Pathogen Informatics"/>
            <person name="Doyle S."/>
        </authorList>
    </citation>
    <scope>NUCLEOTIDE SEQUENCE [LARGE SCALE GENOMIC DNA]</scope>
    <source>
        <strain evidence="3 4">NCTC7807</strain>
    </source>
</reference>
<accession>A0A380P9G2</accession>
<dbReference type="Pfam" id="PF00581">
    <property type="entry name" value="Rhodanese"/>
    <property type="match status" value="2"/>
</dbReference>
<dbReference type="SUPFAM" id="SSF56281">
    <property type="entry name" value="Metallo-hydrolase/oxidoreductase"/>
    <property type="match status" value="1"/>
</dbReference>
<keyword evidence="1" id="KW-0479">Metal-binding</keyword>
<evidence type="ECO:0000259" key="2">
    <source>
        <dbReference type="PROSITE" id="PS50206"/>
    </source>
</evidence>
<dbReference type="InterPro" id="IPR036866">
    <property type="entry name" value="RibonucZ/Hydroxyglut_hydro"/>
</dbReference>
<dbReference type="SMART" id="SM00849">
    <property type="entry name" value="Lactamase_B"/>
    <property type="match status" value="1"/>
</dbReference>
<evidence type="ECO:0000313" key="3">
    <source>
        <dbReference type="EMBL" id="SUP61861.1"/>
    </source>
</evidence>
<dbReference type="Pfam" id="PF00753">
    <property type="entry name" value="Lactamase_B"/>
    <property type="match status" value="1"/>
</dbReference>
<keyword evidence="3" id="KW-0378">Hydrolase</keyword>
<dbReference type="CDD" id="cd07724">
    <property type="entry name" value="POD-like_MBL-fold"/>
    <property type="match status" value="1"/>
</dbReference>
<dbReference type="GO" id="GO:0070813">
    <property type="term" value="P:hydrogen sulfide metabolic process"/>
    <property type="evidence" value="ECO:0007669"/>
    <property type="project" value="TreeGrafter"/>
</dbReference>
<evidence type="ECO:0000256" key="1">
    <source>
        <dbReference type="ARBA" id="ARBA00022723"/>
    </source>
</evidence>
<dbReference type="InterPro" id="IPR051682">
    <property type="entry name" value="Mito_Persulfide_Diox"/>
</dbReference>
<dbReference type="InterPro" id="IPR044528">
    <property type="entry name" value="POD-like_MBL-fold"/>
</dbReference>
<dbReference type="Gene3D" id="3.40.250.10">
    <property type="entry name" value="Rhodanese-like domain"/>
    <property type="match status" value="2"/>
</dbReference>